<dbReference type="Proteomes" id="UP001140949">
    <property type="component" value="Unassembled WGS sequence"/>
</dbReference>
<feature type="compositionally biased region" description="Basic residues" evidence="1">
    <location>
        <begin position="83"/>
        <end position="101"/>
    </location>
</feature>
<evidence type="ECO:0000256" key="1">
    <source>
        <dbReference type="SAM" id="MobiDB-lite"/>
    </source>
</evidence>
<sequence length="176" mass="18417">MSPRAFPPPSVGAALLPTPPLSAGWVGRPVGILGPTVRLFVFLPLGPTLSLPGRLALAWPPLWWTPSAWTVPPRGCSSVGFRSPRRRRRRRRRRPRARHKPPPPPVATPPAAPPPVPEPPPPVATLAAPPSASCGGLPVSLPPPPPSGPPPAFSPSGETGLPPSSGRRCSPPCCER</sequence>
<accession>A0AAX6EN14</accession>
<feature type="compositionally biased region" description="Pro residues" evidence="1">
    <location>
        <begin position="140"/>
        <end position="153"/>
    </location>
</feature>
<feature type="compositionally biased region" description="Low complexity" evidence="1">
    <location>
        <begin position="124"/>
        <end position="139"/>
    </location>
</feature>
<feature type="compositionally biased region" description="Low complexity" evidence="1">
    <location>
        <begin position="154"/>
        <end position="170"/>
    </location>
</feature>
<protein>
    <submittedName>
        <fullName evidence="2">Basic proline-rich protein-like</fullName>
    </submittedName>
</protein>
<evidence type="ECO:0000313" key="3">
    <source>
        <dbReference type="Proteomes" id="UP001140949"/>
    </source>
</evidence>
<keyword evidence="3" id="KW-1185">Reference proteome</keyword>
<reference evidence="2" key="2">
    <citation type="submission" date="2023-04" db="EMBL/GenBank/DDBJ databases">
        <authorList>
            <person name="Bruccoleri R.E."/>
            <person name="Oakeley E.J."/>
            <person name="Faust A.-M."/>
            <person name="Dessus-Babus S."/>
            <person name="Altorfer M."/>
            <person name="Burckhardt D."/>
            <person name="Oertli M."/>
            <person name="Naumann U."/>
            <person name="Petersen F."/>
            <person name="Wong J."/>
        </authorList>
    </citation>
    <scope>NUCLEOTIDE SEQUENCE</scope>
    <source>
        <strain evidence="2">GSM-AAB239-AS_SAM_17_03QT</strain>
        <tissue evidence="2">Leaf</tissue>
    </source>
</reference>
<gene>
    <name evidence="2" type="ORF">M6B38_180575</name>
</gene>
<reference evidence="2" key="1">
    <citation type="journal article" date="2023" name="GigaByte">
        <title>Genome assembly of the bearded iris, Iris pallida Lam.</title>
        <authorList>
            <person name="Bruccoleri R.E."/>
            <person name="Oakeley E.J."/>
            <person name="Faust A.M.E."/>
            <person name="Altorfer M."/>
            <person name="Dessus-Babus S."/>
            <person name="Burckhardt D."/>
            <person name="Oertli M."/>
            <person name="Naumann U."/>
            <person name="Petersen F."/>
            <person name="Wong J."/>
        </authorList>
    </citation>
    <scope>NUCLEOTIDE SEQUENCE</scope>
    <source>
        <strain evidence="2">GSM-AAB239-AS_SAM_17_03QT</strain>
    </source>
</reference>
<dbReference type="EMBL" id="JANAVB010035418">
    <property type="protein sequence ID" value="KAJ6805456.1"/>
    <property type="molecule type" value="Genomic_DNA"/>
</dbReference>
<feature type="compositionally biased region" description="Pro residues" evidence="1">
    <location>
        <begin position="102"/>
        <end position="123"/>
    </location>
</feature>
<evidence type="ECO:0000313" key="2">
    <source>
        <dbReference type="EMBL" id="KAJ6805456.1"/>
    </source>
</evidence>
<organism evidence="2 3">
    <name type="scientific">Iris pallida</name>
    <name type="common">Sweet iris</name>
    <dbReference type="NCBI Taxonomy" id="29817"/>
    <lineage>
        <taxon>Eukaryota</taxon>
        <taxon>Viridiplantae</taxon>
        <taxon>Streptophyta</taxon>
        <taxon>Embryophyta</taxon>
        <taxon>Tracheophyta</taxon>
        <taxon>Spermatophyta</taxon>
        <taxon>Magnoliopsida</taxon>
        <taxon>Liliopsida</taxon>
        <taxon>Asparagales</taxon>
        <taxon>Iridaceae</taxon>
        <taxon>Iridoideae</taxon>
        <taxon>Irideae</taxon>
        <taxon>Iris</taxon>
    </lineage>
</organism>
<name>A0AAX6EN14_IRIPA</name>
<comment type="caution">
    <text evidence="2">The sequence shown here is derived from an EMBL/GenBank/DDBJ whole genome shotgun (WGS) entry which is preliminary data.</text>
</comment>
<proteinExistence type="predicted"/>
<feature type="region of interest" description="Disordered" evidence="1">
    <location>
        <begin position="75"/>
        <end position="176"/>
    </location>
</feature>
<dbReference type="AlphaFoldDB" id="A0AAX6EN14"/>